<feature type="region of interest" description="Disordered" evidence="6">
    <location>
        <begin position="1"/>
        <end position="55"/>
    </location>
</feature>
<feature type="domain" description="Band 7" evidence="8">
    <location>
        <begin position="122"/>
        <end position="281"/>
    </location>
</feature>
<dbReference type="OrthoDB" id="2105077at2759"/>
<dbReference type="Pfam" id="PF01145">
    <property type="entry name" value="Band_7"/>
    <property type="match status" value="1"/>
</dbReference>
<evidence type="ECO:0000256" key="3">
    <source>
        <dbReference type="ARBA" id="ARBA00023136"/>
    </source>
</evidence>
<accession>A0A9Q0XY59</accession>
<proteinExistence type="inferred from homology"/>
<protein>
    <recommendedName>
        <fullName evidence="5">Podocin</fullName>
    </recommendedName>
</protein>
<comment type="similarity">
    <text evidence="2">Belongs to the band 7/mec-2 family.</text>
</comment>
<name>A0A9Q0XY59_9SAUR</name>
<feature type="transmembrane region" description="Helical" evidence="7">
    <location>
        <begin position="102"/>
        <end position="122"/>
    </location>
</feature>
<evidence type="ECO:0000256" key="6">
    <source>
        <dbReference type="SAM" id="MobiDB-lite"/>
    </source>
</evidence>
<gene>
    <name evidence="9" type="ORF">JRQ81_014200</name>
</gene>
<evidence type="ECO:0000256" key="1">
    <source>
        <dbReference type="ARBA" id="ARBA00004370"/>
    </source>
</evidence>
<sequence length="380" mass="43022">MKAERKSRSSSREHHGRSKEASVLDGKKEKVEHSHKTSRERQKSKKRETKSTLEANNHVRTSTVVDVDDVISLEEGTELMALLESEKQEEGTKSPGLGVCEWLLIFLSLLFIIATFPISIWFCMKIVWEYERAILFRFGRILQGRPRGPGLFFLLPCLDTYRKIDLRLKTLEIPFYEVITKDMTSLEIDTVCYYRMENATLLVTTLANLSSAIQLLVQIITKRLLAHWSLTDILMERKCISQDIKVAVDAITCQWGVKVVRTEIKDIRLPTELRETLIAQAEAQRQAAVRMIAAEGERATSETLKVAAEILACTPAAIPLRYLHMLQNLSAEKSSSVILPLPLDVLNLSSIVNLKSRDYNPSSDTVNIPEAPKDKDSPML</sequence>
<dbReference type="InterPro" id="IPR001972">
    <property type="entry name" value="Stomatin_HflK_fam"/>
</dbReference>
<dbReference type="InterPro" id="IPR001107">
    <property type="entry name" value="Band_7"/>
</dbReference>
<evidence type="ECO:0000259" key="8">
    <source>
        <dbReference type="SMART" id="SM00244"/>
    </source>
</evidence>
<comment type="caution">
    <text evidence="9">The sequence shown here is derived from an EMBL/GenBank/DDBJ whole genome shotgun (WGS) entry which is preliminary data.</text>
</comment>
<dbReference type="PANTHER" id="PTHR10264">
    <property type="entry name" value="BAND 7 PROTEIN-RELATED"/>
    <property type="match status" value="1"/>
</dbReference>
<dbReference type="GO" id="GO:0009898">
    <property type="term" value="C:cytoplasmic side of plasma membrane"/>
    <property type="evidence" value="ECO:0007669"/>
    <property type="project" value="UniProtKB-ARBA"/>
</dbReference>
<evidence type="ECO:0000313" key="9">
    <source>
        <dbReference type="EMBL" id="KAJ7332020.1"/>
    </source>
</evidence>
<evidence type="ECO:0000256" key="5">
    <source>
        <dbReference type="ARBA" id="ARBA00071670"/>
    </source>
</evidence>
<dbReference type="AlphaFoldDB" id="A0A9Q0XY59"/>
<evidence type="ECO:0000256" key="2">
    <source>
        <dbReference type="ARBA" id="ARBA00008164"/>
    </source>
</evidence>
<evidence type="ECO:0000256" key="7">
    <source>
        <dbReference type="SAM" id="Phobius"/>
    </source>
</evidence>
<keyword evidence="7" id="KW-1133">Transmembrane helix</keyword>
<dbReference type="InterPro" id="IPR043202">
    <property type="entry name" value="Band-7_stomatin-like"/>
</dbReference>
<dbReference type="EMBL" id="JAPFRF010000005">
    <property type="protein sequence ID" value="KAJ7332020.1"/>
    <property type="molecule type" value="Genomic_DNA"/>
</dbReference>
<keyword evidence="7" id="KW-0812">Transmembrane</keyword>
<dbReference type="Gene3D" id="3.30.479.30">
    <property type="entry name" value="Band 7 domain"/>
    <property type="match status" value="1"/>
</dbReference>
<dbReference type="PANTHER" id="PTHR10264:SF127">
    <property type="entry name" value="PODOCIN"/>
    <property type="match status" value="1"/>
</dbReference>
<dbReference type="InterPro" id="IPR036013">
    <property type="entry name" value="Band_7/SPFH_dom_sf"/>
</dbReference>
<dbReference type="PRINTS" id="PR00721">
    <property type="entry name" value="STOMATIN"/>
</dbReference>
<dbReference type="Proteomes" id="UP001142489">
    <property type="component" value="Unassembled WGS sequence"/>
</dbReference>
<dbReference type="Gene3D" id="6.10.250.2090">
    <property type="match status" value="1"/>
</dbReference>
<dbReference type="SMART" id="SM00244">
    <property type="entry name" value="PHB"/>
    <property type="match status" value="1"/>
</dbReference>
<feature type="compositionally biased region" description="Basic and acidic residues" evidence="6">
    <location>
        <begin position="371"/>
        <end position="380"/>
    </location>
</feature>
<organism evidence="9 10">
    <name type="scientific">Phrynocephalus forsythii</name>
    <dbReference type="NCBI Taxonomy" id="171643"/>
    <lineage>
        <taxon>Eukaryota</taxon>
        <taxon>Metazoa</taxon>
        <taxon>Chordata</taxon>
        <taxon>Craniata</taxon>
        <taxon>Vertebrata</taxon>
        <taxon>Euteleostomi</taxon>
        <taxon>Lepidosauria</taxon>
        <taxon>Squamata</taxon>
        <taxon>Bifurcata</taxon>
        <taxon>Unidentata</taxon>
        <taxon>Episquamata</taxon>
        <taxon>Toxicofera</taxon>
        <taxon>Iguania</taxon>
        <taxon>Acrodonta</taxon>
        <taxon>Agamidae</taxon>
        <taxon>Agaminae</taxon>
        <taxon>Phrynocephalus</taxon>
    </lineage>
</organism>
<evidence type="ECO:0000313" key="10">
    <source>
        <dbReference type="Proteomes" id="UP001142489"/>
    </source>
</evidence>
<feature type="compositionally biased region" description="Basic and acidic residues" evidence="6">
    <location>
        <begin position="1"/>
        <end position="41"/>
    </location>
</feature>
<dbReference type="FunFam" id="3.30.479.30:FF:000004">
    <property type="entry name" value="Putative membrane protease family, stomatin"/>
    <property type="match status" value="1"/>
</dbReference>
<keyword evidence="10" id="KW-1185">Reference proteome</keyword>
<evidence type="ECO:0000256" key="4">
    <source>
        <dbReference type="ARBA" id="ARBA00053394"/>
    </source>
</evidence>
<feature type="region of interest" description="Disordered" evidence="6">
    <location>
        <begin position="361"/>
        <end position="380"/>
    </location>
</feature>
<comment type="function">
    <text evidence="4">Plays a role in the regulation of glomerular permeability, acting probably as a linker between the plasma membrane and the cytoskeleton.</text>
</comment>
<comment type="subcellular location">
    <subcellularLocation>
        <location evidence="1">Membrane</location>
    </subcellularLocation>
</comment>
<keyword evidence="3 7" id="KW-0472">Membrane</keyword>
<dbReference type="SUPFAM" id="SSF117892">
    <property type="entry name" value="Band 7/SPFH domain"/>
    <property type="match status" value="1"/>
</dbReference>
<reference evidence="9" key="1">
    <citation type="journal article" date="2023" name="DNA Res.">
        <title>Chromosome-level genome assembly of Phrynocephalus forsythii using third-generation DNA sequencing and Hi-C analysis.</title>
        <authorList>
            <person name="Qi Y."/>
            <person name="Zhao W."/>
            <person name="Zhao Y."/>
            <person name="Niu C."/>
            <person name="Cao S."/>
            <person name="Zhang Y."/>
        </authorList>
    </citation>
    <scope>NUCLEOTIDE SEQUENCE</scope>
    <source>
        <tissue evidence="9">Muscle</tissue>
    </source>
</reference>